<evidence type="ECO:0000313" key="1">
    <source>
        <dbReference type="EMBL" id="CAG2229733.1"/>
    </source>
</evidence>
<comment type="caution">
    <text evidence="1">The sequence shown here is derived from an EMBL/GenBank/DDBJ whole genome shotgun (WGS) entry which is preliminary data.</text>
</comment>
<keyword evidence="2" id="KW-1185">Reference proteome</keyword>
<dbReference type="OrthoDB" id="6134329at2759"/>
<sequence>MDVARKGILELELVQCSVHNLVAKSIIHHCRKGMDVASTNVLSTTPVKSMVSGILDVPSQVPMFYQCPQPCNKSIMDIIVGKRNTGCSQESLGKYRMQPGKRNTGCSQYQCSVMEYIIVGKRNTGCSQVPMFCPQPCNKSIIHHCRKAEYWM</sequence>
<name>A0A8S3T8E0_MYTED</name>
<dbReference type="EMBL" id="CAJPWZ010002037">
    <property type="protein sequence ID" value="CAG2229733.1"/>
    <property type="molecule type" value="Genomic_DNA"/>
</dbReference>
<gene>
    <name evidence="1" type="ORF">MEDL_42622</name>
</gene>
<dbReference type="Proteomes" id="UP000683360">
    <property type="component" value="Unassembled WGS sequence"/>
</dbReference>
<evidence type="ECO:0000313" key="2">
    <source>
        <dbReference type="Proteomes" id="UP000683360"/>
    </source>
</evidence>
<dbReference type="AlphaFoldDB" id="A0A8S3T8E0"/>
<protein>
    <submittedName>
        <fullName evidence="1">Uncharacterized protein</fullName>
    </submittedName>
</protein>
<proteinExistence type="predicted"/>
<accession>A0A8S3T8E0</accession>
<organism evidence="1 2">
    <name type="scientific">Mytilus edulis</name>
    <name type="common">Blue mussel</name>
    <dbReference type="NCBI Taxonomy" id="6550"/>
    <lineage>
        <taxon>Eukaryota</taxon>
        <taxon>Metazoa</taxon>
        <taxon>Spiralia</taxon>
        <taxon>Lophotrochozoa</taxon>
        <taxon>Mollusca</taxon>
        <taxon>Bivalvia</taxon>
        <taxon>Autobranchia</taxon>
        <taxon>Pteriomorphia</taxon>
        <taxon>Mytilida</taxon>
        <taxon>Mytiloidea</taxon>
        <taxon>Mytilidae</taxon>
        <taxon>Mytilinae</taxon>
        <taxon>Mytilus</taxon>
    </lineage>
</organism>
<reference evidence="1" key="1">
    <citation type="submission" date="2021-03" db="EMBL/GenBank/DDBJ databases">
        <authorList>
            <person name="Bekaert M."/>
        </authorList>
    </citation>
    <scope>NUCLEOTIDE SEQUENCE</scope>
</reference>